<keyword evidence="1" id="KW-1133">Transmembrane helix</keyword>
<organism evidence="2 3">
    <name type="scientific">Paraburkholderia sartisoli</name>
    <dbReference type="NCBI Taxonomy" id="83784"/>
    <lineage>
        <taxon>Bacteria</taxon>
        <taxon>Pseudomonadati</taxon>
        <taxon>Pseudomonadota</taxon>
        <taxon>Betaproteobacteria</taxon>
        <taxon>Burkholderiales</taxon>
        <taxon>Burkholderiaceae</taxon>
        <taxon>Paraburkholderia</taxon>
    </lineage>
</organism>
<evidence type="ECO:0000256" key="1">
    <source>
        <dbReference type="SAM" id="Phobius"/>
    </source>
</evidence>
<dbReference type="EMBL" id="FNRQ01000007">
    <property type="protein sequence ID" value="SEB17016.1"/>
    <property type="molecule type" value="Genomic_DNA"/>
</dbReference>
<dbReference type="Proteomes" id="UP000198638">
    <property type="component" value="Unassembled WGS sequence"/>
</dbReference>
<dbReference type="STRING" id="83784.SAMN05192564_107249"/>
<protein>
    <submittedName>
        <fullName evidence="2">Transmembrane transcriptional regulator (Anti-sigma factor RsiW)</fullName>
    </submittedName>
</protein>
<evidence type="ECO:0000313" key="3">
    <source>
        <dbReference type="Proteomes" id="UP000198638"/>
    </source>
</evidence>
<evidence type="ECO:0000313" key="2">
    <source>
        <dbReference type="EMBL" id="SEB17016.1"/>
    </source>
</evidence>
<dbReference type="OrthoDB" id="9152892at2"/>
<keyword evidence="3" id="KW-1185">Reference proteome</keyword>
<gene>
    <name evidence="2" type="ORF">SAMN05192564_107249</name>
</gene>
<dbReference type="AlphaFoldDB" id="A0A1H4H5K5"/>
<name>A0A1H4H5K5_9BURK</name>
<accession>A0A1H4H5K5</accession>
<keyword evidence="1" id="KW-0472">Membrane</keyword>
<keyword evidence="1 2" id="KW-0812">Transmembrane</keyword>
<dbReference type="RefSeq" id="WP_090536074.1">
    <property type="nucleotide sequence ID" value="NZ_FNRQ01000007.1"/>
</dbReference>
<sequence>MNDPRQISEEELHGYVDGSLAAHRREEIDRLLETNDELAARVSDYFSLNNMFHERYDRVLSEPVPARLHLAVKRRWHDALNWPQFAGMAAALILGVGIGMGMSMGTNMGRQVAAVVTGEADNAPEHRVSVSADGAESFARQSAIAHVLYAPEVTRPVELGADREQELVKWVSNRIGTNVRPPVLTRTGFELMGGRLLPGADGPVAQFMYHDARGERITLCISHRKVSADTTAFKLYQDGSVNVFYWVDGDFGYAVSGGIDRKTLLELSHDVYAQLTADGTAPAAASAAKRTN</sequence>
<reference evidence="3" key="1">
    <citation type="submission" date="2016-10" db="EMBL/GenBank/DDBJ databases">
        <authorList>
            <person name="Varghese N."/>
            <person name="Submissions S."/>
        </authorList>
    </citation>
    <scope>NUCLEOTIDE SEQUENCE [LARGE SCALE GENOMIC DNA]</scope>
    <source>
        <strain evidence="3">LMG 24000</strain>
    </source>
</reference>
<proteinExistence type="predicted"/>
<feature type="transmembrane region" description="Helical" evidence="1">
    <location>
        <begin position="82"/>
        <end position="102"/>
    </location>
</feature>